<evidence type="ECO:0000313" key="2">
    <source>
        <dbReference type="EMBL" id="TRA93249.1"/>
    </source>
</evidence>
<keyword evidence="1" id="KW-0812">Transmembrane</keyword>
<evidence type="ECO:0000313" key="3">
    <source>
        <dbReference type="Proteomes" id="UP000319481"/>
    </source>
</evidence>
<accession>A0ABY3BRB1</accession>
<name>A0ABY3BRB1_9HYPH</name>
<dbReference type="EMBL" id="SGNZ01000005">
    <property type="protein sequence ID" value="TRA93249.1"/>
    <property type="molecule type" value="Genomic_DNA"/>
</dbReference>
<gene>
    <name evidence="2" type="ORF">EXN23_11240</name>
</gene>
<dbReference type="RefSeq" id="WP_142912731.1">
    <property type="nucleotide sequence ID" value="NZ_JAPZLP010000003.1"/>
</dbReference>
<proteinExistence type="predicted"/>
<comment type="caution">
    <text evidence="2">The sequence shown here is derived from an EMBL/GenBank/DDBJ whole genome shotgun (WGS) entry which is preliminary data.</text>
</comment>
<protein>
    <submittedName>
        <fullName evidence="2">Uncharacterized protein</fullName>
    </submittedName>
</protein>
<sequence length="137" mass="14585">MRLVGYIAVFIGGLATCYLLLSLGVVDAIDGIPGTQEEPSLTLPTYLSFMSVMMTAVTTVLAALAIGIGIIAAYTFREIKDEAQRTAAATASQISEGALSEVKVRAMVFELYAKAESQRKSLQELDVGFDPTDSGDR</sequence>
<keyword evidence="3" id="KW-1185">Reference proteome</keyword>
<keyword evidence="1" id="KW-0472">Membrane</keyword>
<reference evidence="2 3" key="1">
    <citation type="journal article" date="2019" name="Appl. Microbiol. Biotechnol.">
        <title>Differential efficiency of wild type rhizogenic strains for rol gene transformation of plants.</title>
        <authorList>
            <person name="Desmet S."/>
            <person name="De Keyser E."/>
            <person name="Van Vaerenbergh J."/>
            <person name="Baeyen S."/>
            <person name="Van Huylenbroeck J."/>
            <person name="Geelen D."/>
            <person name="Dhooghe E."/>
        </authorList>
    </citation>
    <scope>NUCLEOTIDE SEQUENCE [LARGE SCALE GENOMIC DNA]</scope>
    <source>
        <strain evidence="2 3">GBBC3283</strain>
    </source>
</reference>
<keyword evidence="1" id="KW-1133">Transmembrane helix</keyword>
<dbReference type="Proteomes" id="UP000319481">
    <property type="component" value="Unassembled WGS sequence"/>
</dbReference>
<organism evidence="2 3">
    <name type="scientific">Agrobacterium salinitolerans</name>
    <dbReference type="NCBI Taxonomy" id="1183413"/>
    <lineage>
        <taxon>Bacteria</taxon>
        <taxon>Pseudomonadati</taxon>
        <taxon>Pseudomonadota</taxon>
        <taxon>Alphaproteobacteria</taxon>
        <taxon>Hyphomicrobiales</taxon>
        <taxon>Rhizobiaceae</taxon>
        <taxon>Rhizobium/Agrobacterium group</taxon>
        <taxon>Agrobacterium</taxon>
    </lineage>
</organism>
<feature type="transmembrane region" description="Helical" evidence="1">
    <location>
        <begin position="52"/>
        <end position="76"/>
    </location>
</feature>
<evidence type="ECO:0000256" key="1">
    <source>
        <dbReference type="SAM" id="Phobius"/>
    </source>
</evidence>